<dbReference type="EMBL" id="QKYN01000047">
    <property type="protein sequence ID" value="RAG85195.1"/>
    <property type="molecule type" value="Genomic_DNA"/>
</dbReference>
<evidence type="ECO:0000313" key="3">
    <source>
        <dbReference type="Proteomes" id="UP000248889"/>
    </source>
</evidence>
<proteinExistence type="predicted"/>
<feature type="region of interest" description="Disordered" evidence="1">
    <location>
        <begin position="23"/>
        <end position="53"/>
    </location>
</feature>
<gene>
    <name evidence="2" type="ORF">DN069_12920</name>
</gene>
<protein>
    <submittedName>
        <fullName evidence="2">Uncharacterized protein</fullName>
    </submittedName>
</protein>
<evidence type="ECO:0000313" key="2">
    <source>
        <dbReference type="EMBL" id="RAG85195.1"/>
    </source>
</evidence>
<dbReference type="Proteomes" id="UP000248889">
    <property type="component" value="Unassembled WGS sequence"/>
</dbReference>
<evidence type="ECO:0000256" key="1">
    <source>
        <dbReference type="SAM" id="MobiDB-lite"/>
    </source>
</evidence>
<reference evidence="2 3" key="1">
    <citation type="submission" date="2018-06" db="EMBL/GenBank/DDBJ databases">
        <title>Streptacidiphilus pinicola sp. nov., isolated from pine grove soil.</title>
        <authorList>
            <person name="Roh S.G."/>
            <person name="Park S."/>
            <person name="Kim M.-K."/>
            <person name="Yun B.-R."/>
            <person name="Park J."/>
            <person name="Kim M.J."/>
            <person name="Kim Y.S."/>
            <person name="Kim S.B."/>
        </authorList>
    </citation>
    <scope>NUCLEOTIDE SEQUENCE [LARGE SCALE GENOMIC DNA]</scope>
    <source>
        <strain evidence="2 3">MMS16-CNU450</strain>
    </source>
</reference>
<sequence length="73" mass="8091">MTRKTTDCRTWMPMIPKNAFHHRRAAPSVAGEPWQASRSGAATTRTRTQAMRTRTVATTATAMTVTARANTTR</sequence>
<organism evidence="2 3">
    <name type="scientific">Streptacidiphilus pinicola</name>
    <dbReference type="NCBI Taxonomy" id="2219663"/>
    <lineage>
        <taxon>Bacteria</taxon>
        <taxon>Bacillati</taxon>
        <taxon>Actinomycetota</taxon>
        <taxon>Actinomycetes</taxon>
        <taxon>Kitasatosporales</taxon>
        <taxon>Streptomycetaceae</taxon>
        <taxon>Streptacidiphilus</taxon>
    </lineage>
</organism>
<accession>A0A2X0K7F2</accession>
<comment type="caution">
    <text evidence="2">The sequence shown here is derived from an EMBL/GenBank/DDBJ whole genome shotgun (WGS) entry which is preliminary data.</text>
</comment>
<keyword evidence="3" id="KW-1185">Reference proteome</keyword>
<feature type="compositionally biased region" description="Low complexity" evidence="1">
    <location>
        <begin position="41"/>
        <end position="53"/>
    </location>
</feature>
<name>A0A2X0K7F2_9ACTN</name>
<dbReference type="AlphaFoldDB" id="A0A2X0K7F2"/>